<accession>A0A2S3Z674</accession>
<reference evidence="1 2" key="1">
    <citation type="submission" date="2018-01" db="EMBL/GenBank/DDBJ databases">
        <title>Cryobacterium sp. nov., from glaciers in China.</title>
        <authorList>
            <person name="Liu Q."/>
            <person name="Xin Y.-H."/>
        </authorList>
    </citation>
    <scope>NUCLEOTIDE SEQUENCE [LARGE SCALE GENOMIC DNA]</scope>
    <source>
        <strain evidence="1 2">TMB1-8</strain>
    </source>
</reference>
<dbReference type="AlphaFoldDB" id="A0A2S3Z674"/>
<dbReference type="RefSeq" id="WP_103432300.1">
    <property type="nucleotide sequence ID" value="NZ_PPXF01000064.1"/>
</dbReference>
<comment type="caution">
    <text evidence="1">The sequence shown here is derived from an EMBL/GenBank/DDBJ whole genome shotgun (WGS) entry which is preliminary data.</text>
</comment>
<organism evidence="1 2">
    <name type="scientific">Cryobacterium zongtaii</name>
    <dbReference type="NCBI Taxonomy" id="1259217"/>
    <lineage>
        <taxon>Bacteria</taxon>
        <taxon>Bacillati</taxon>
        <taxon>Actinomycetota</taxon>
        <taxon>Actinomycetes</taxon>
        <taxon>Micrococcales</taxon>
        <taxon>Microbacteriaceae</taxon>
        <taxon>Cryobacterium</taxon>
    </lineage>
</organism>
<gene>
    <name evidence="1" type="ORF">C3B59_16465</name>
</gene>
<dbReference type="EMBL" id="PPXF01000064">
    <property type="protein sequence ID" value="POH60024.1"/>
    <property type="molecule type" value="Genomic_DNA"/>
</dbReference>
<evidence type="ECO:0008006" key="3">
    <source>
        <dbReference type="Google" id="ProtNLM"/>
    </source>
</evidence>
<protein>
    <recommendedName>
        <fullName evidence="3">Lipoprotein</fullName>
    </recommendedName>
</protein>
<dbReference type="PROSITE" id="PS51257">
    <property type="entry name" value="PROKAR_LIPOPROTEIN"/>
    <property type="match status" value="1"/>
</dbReference>
<name>A0A2S3Z674_9MICO</name>
<evidence type="ECO:0000313" key="2">
    <source>
        <dbReference type="Proteomes" id="UP000237104"/>
    </source>
</evidence>
<evidence type="ECO:0000313" key="1">
    <source>
        <dbReference type="EMBL" id="POH60024.1"/>
    </source>
</evidence>
<proteinExistence type="predicted"/>
<sequence length="178" mass="19935">MMQLNIRTVLAVITTGVVVFLLSGCAMSEAHKAEVAAAQEVELKGFIDQARDWSEDIVAQIPSAEVESISVELSGGPWQVYHSDRKLPGSYKWVNWVVLLPDGPRTPTELADDLEPWLTEQGWVRNRDTEWAAGKDSFERQYTRGRYFLTLEVYTTAPPQAQSFNFTVATPSTDIEAQ</sequence>
<dbReference type="Proteomes" id="UP000237104">
    <property type="component" value="Unassembled WGS sequence"/>
</dbReference>